<organism evidence="2 3">
    <name type="scientific">Roseibium album</name>
    <dbReference type="NCBI Taxonomy" id="311410"/>
    <lineage>
        <taxon>Bacteria</taxon>
        <taxon>Pseudomonadati</taxon>
        <taxon>Pseudomonadota</taxon>
        <taxon>Alphaproteobacteria</taxon>
        <taxon>Hyphomicrobiales</taxon>
        <taxon>Stappiaceae</taxon>
        <taxon>Roseibium</taxon>
    </lineage>
</organism>
<feature type="region of interest" description="Disordered" evidence="1">
    <location>
        <begin position="1"/>
        <end position="24"/>
    </location>
</feature>
<evidence type="ECO:0000313" key="2">
    <source>
        <dbReference type="EMBL" id="CTQ78515.1"/>
    </source>
</evidence>
<dbReference type="AlphaFoldDB" id="A0A0M7ATP9"/>
<dbReference type="Proteomes" id="UP000049983">
    <property type="component" value="Unassembled WGS sequence"/>
</dbReference>
<protein>
    <submittedName>
        <fullName evidence="2">Uncharacterized protein</fullName>
    </submittedName>
</protein>
<sequence>MSCRQQVLQKPERPLIGLSPEGNDRSAQSWVLRCIPGTRCNAADRDEDQVIL</sequence>
<keyword evidence="3" id="KW-1185">Reference proteome</keyword>
<evidence type="ECO:0000313" key="3">
    <source>
        <dbReference type="Proteomes" id="UP000049983"/>
    </source>
</evidence>
<gene>
    <name evidence="2" type="ORF">LA5096_05676</name>
</gene>
<proteinExistence type="predicted"/>
<accession>A0A0M7ATP9</accession>
<dbReference type="EMBL" id="CXWC01000015">
    <property type="protein sequence ID" value="CTQ78515.1"/>
    <property type="molecule type" value="Genomic_DNA"/>
</dbReference>
<name>A0A0M7ATP9_9HYPH</name>
<evidence type="ECO:0000256" key="1">
    <source>
        <dbReference type="SAM" id="MobiDB-lite"/>
    </source>
</evidence>
<reference evidence="3" key="1">
    <citation type="submission" date="2015-07" db="EMBL/GenBank/DDBJ databases">
        <authorList>
            <person name="Rodrigo-Torres Lidia"/>
            <person name="Arahal R.David."/>
        </authorList>
    </citation>
    <scope>NUCLEOTIDE SEQUENCE [LARGE SCALE GENOMIC DNA]</scope>
    <source>
        <strain evidence="3">CECT 5096</strain>
    </source>
</reference>